<evidence type="ECO:0000313" key="3">
    <source>
        <dbReference type="Proteomes" id="UP001190926"/>
    </source>
</evidence>
<dbReference type="PANTHER" id="PTHR33356">
    <property type="entry name" value="TIP41-LIKE PROTEIN"/>
    <property type="match status" value="1"/>
</dbReference>
<evidence type="ECO:0000256" key="1">
    <source>
        <dbReference type="SAM" id="MobiDB-lite"/>
    </source>
</evidence>
<sequence length="296" mass="33068">MGFEFEERKTSLYVDLFKLQEKRDTSCECNNTTMKSQWRIPSSNYYSSTCDSSSSGFTSPFGSELGSSESEDGDFAAELSRQMAECMLHEEEEEERNSVTQENLKYVFSSNRPILDHANPRNPCIKLKNQSPVGDQVRVSRGGRVKGAELTQQMQTQKMEHNYERCRDRDWRSGVGRKENSGSGMRAIFLGGPGSRNGSSSGTGVFLPRVTNNPVQPKKKSGLSTVLIPTRVLEALELHFKTHSDCAASLVSARTAGSPHHASPRDERVRSKGQGKIHVEAPNIDEIQILPQEWTY</sequence>
<evidence type="ECO:0000313" key="2">
    <source>
        <dbReference type="EMBL" id="KAH6837141.1"/>
    </source>
</evidence>
<name>A0AAD4JPC4_PERFH</name>
<dbReference type="PANTHER" id="PTHR33356:SF16">
    <property type="entry name" value="G PATCH DOMAIN PROTEIN"/>
    <property type="match status" value="1"/>
</dbReference>
<protein>
    <submittedName>
        <fullName evidence="2">Uncharacterized protein</fullName>
    </submittedName>
</protein>
<dbReference type="AlphaFoldDB" id="A0AAD4JPC4"/>
<reference evidence="2 3" key="1">
    <citation type="journal article" date="2021" name="Nat. Commun.">
        <title>Incipient diploidization of the medicinal plant Perilla within 10,000 years.</title>
        <authorList>
            <person name="Zhang Y."/>
            <person name="Shen Q."/>
            <person name="Leng L."/>
            <person name="Zhang D."/>
            <person name="Chen S."/>
            <person name="Shi Y."/>
            <person name="Ning Z."/>
            <person name="Chen S."/>
        </authorList>
    </citation>
    <scope>NUCLEOTIDE SEQUENCE [LARGE SCALE GENOMIC DNA]</scope>
    <source>
        <strain evidence="3">cv. PC099</strain>
    </source>
</reference>
<dbReference type="Proteomes" id="UP001190926">
    <property type="component" value="Unassembled WGS sequence"/>
</dbReference>
<feature type="region of interest" description="Disordered" evidence="1">
    <location>
        <begin position="252"/>
        <end position="274"/>
    </location>
</feature>
<accession>A0AAD4JPC4</accession>
<comment type="caution">
    <text evidence="2">The sequence shown here is derived from an EMBL/GenBank/DDBJ whole genome shotgun (WGS) entry which is preliminary data.</text>
</comment>
<organism evidence="2 3">
    <name type="scientific">Perilla frutescens var. hirtella</name>
    <name type="common">Perilla citriodora</name>
    <name type="synonym">Perilla setoyensis</name>
    <dbReference type="NCBI Taxonomy" id="608512"/>
    <lineage>
        <taxon>Eukaryota</taxon>
        <taxon>Viridiplantae</taxon>
        <taxon>Streptophyta</taxon>
        <taxon>Embryophyta</taxon>
        <taxon>Tracheophyta</taxon>
        <taxon>Spermatophyta</taxon>
        <taxon>Magnoliopsida</taxon>
        <taxon>eudicotyledons</taxon>
        <taxon>Gunneridae</taxon>
        <taxon>Pentapetalae</taxon>
        <taxon>asterids</taxon>
        <taxon>lamiids</taxon>
        <taxon>Lamiales</taxon>
        <taxon>Lamiaceae</taxon>
        <taxon>Nepetoideae</taxon>
        <taxon>Elsholtzieae</taxon>
        <taxon>Perilla</taxon>
    </lineage>
</organism>
<dbReference type="EMBL" id="SDAM02000019">
    <property type="protein sequence ID" value="KAH6837141.1"/>
    <property type="molecule type" value="Genomic_DNA"/>
</dbReference>
<proteinExistence type="predicted"/>
<keyword evidence="3" id="KW-1185">Reference proteome</keyword>
<gene>
    <name evidence="2" type="ORF">C2S53_018239</name>
</gene>